<comment type="caution">
    <text evidence="9">Lacks conserved residue(s) required for the propagation of feature annotation.</text>
</comment>
<evidence type="ECO:0000313" key="12">
    <source>
        <dbReference type="Ensembl" id="ENSGMOP00000030984.1"/>
    </source>
</evidence>
<evidence type="ECO:0000256" key="6">
    <source>
        <dbReference type="ARBA" id="ARBA00022842"/>
    </source>
</evidence>
<gene>
    <name evidence="9" type="primary">RBKS</name>
    <name evidence="12" type="synonym">si:dkey-16j16.4</name>
</gene>
<feature type="binding site" evidence="9">
    <location>
        <position position="354"/>
    </location>
    <ligand>
        <name>K(+)</name>
        <dbReference type="ChEBI" id="CHEBI:29103"/>
    </ligand>
</feature>
<dbReference type="InterPro" id="IPR029056">
    <property type="entry name" value="Ribokinase-like"/>
</dbReference>
<feature type="region of interest" description="Disordered" evidence="10">
    <location>
        <begin position="552"/>
        <end position="574"/>
    </location>
</feature>
<dbReference type="GeneTree" id="ENSGT00390000001612"/>
<keyword evidence="3 9" id="KW-0547">Nucleotide-binding</keyword>
<evidence type="ECO:0000256" key="9">
    <source>
        <dbReference type="HAMAP-Rule" id="MF_03215"/>
    </source>
</evidence>
<evidence type="ECO:0000256" key="7">
    <source>
        <dbReference type="ARBA" id="ARBA00022958"/>
    </source>
</evidence>
<proteinExistence type="inferred from homology"/>
<keyword evidence="1 9" id="KW-0808">Transferase</keyword>
<dbReference type="GO" id="GO:0019303">
    <property type="term" value="P:D-ribose catabolic process"/>
    <property type="evidence" value="ECO:0007669"/>
    <property type="project" value="UniProtKB-UniRule"/>
</dbReference>
<feature type="binding site" evidence="9">
    <location>
        <position position="350"/>
    </location>
    <ligand>
        <name>K(+)</name>
        <dbReference type="ChEBI" id="CHEBI:29103"/>
    </ligand>
</feature>
<keyword evidence="7 9" id="KW-0630">Potassium</keyword>
<evidence type="ECO:0000313" key="13">
    <source>
        <dbReference type="Proteomes" id="UP000694546"/>
    </source>
</evidence>
<comment type="catalytic activity">
    <reaction evidence="9">
        <text>D-ribose + ATP = D-ribose 5-phosphate + ADP + H(+)</text>
        <dbReference type="Rhea" id="RHEA:13697"/>
        <dbReference type="ChEBI" id="CHEBI:15378"/>
        <dbReference type="ChEBI" id="CHEBI:30616"/>
        <dbReference type="ChEBI" id="CHEBI:47013"/>
        <dbReference type="ChEBI" id="CHEBI:78346"/>
        <dbReference type="ChEBI" id="CHEBI:456216"/>
        <dbReference type="EC" id="2.7.1.15"/>
    </reaction>
</comment>
<comment type="similarity">
    <text evidence="9">Belongs to the carbohydrate kinase PfkB family. Ribokinase subfamily.</text>
</comment>
<reference evidence="12" key="2">
    <citation type="submission" date="2025-09" db="UniProtKB">
        <authorList>
            <consortium name="Ensembl"/>
        </authorList>
    </citation>
    <scope>IDENTIFICATION</scope>
</reference>
<keyword evidence="13" id="KW-1185">Reference proteome</keyword>
<keyword evidence="8 9" id="KW-0119">Carbohydrate metabolism</keyword>
<evidence type="ECO:0000256" key="10">
    <source>
        <dbReference type="SAM" id="MobiDB-lite"/>
    </source>
</evidence>
<feature type="binding site" evidence="9">
    <location>
        <position position="348"/>
    </location>
    <ligand>
        <name>K(+)</name>
        <dbReference type="ChEBI" id="CHEBI:29103"/>
    </ligand>
</feature>
<dbReference type="InterPro" id="IPR002139">
    <property type="entry name" value="Ribo/fructo_kinase"/>
</dbReference>
<protein>
    <recommendedName>
        <fullName evidence="9">Ribokinase</fullName>
        <shortName evidence="9">RK</shortName>
        <ecNumber evidence="9">2.7.1.15</ecNumber>
    </recommendedName>
</protein>
<evidence type="ECO:0000256" key="5">
    <source>
        <dbReference type="ARBA" id="ARBA00022840"/>
    </source>
</evidence>
<dbReference type="Gene3D" id="3.40.1190.20">
    <property type="match status" value="1"/>
</dbReference>
<comment type="subunit">
    <text evidence="9">Homodimer.</text>
</comment>
<feature type="domain" description="Carbohydrate kinase PfkB" evidence="11">
    <location>
        <begin position="7"/>
        <end position="255"/>
    </location>
</feature>
<keyword evidence="9" id="KW-0539">Nucleus</keyword>
<comment type="subcellular location">
    <subcellularLocation>
        <location evidence="9">Cytoplasm</location>
    </subcellularLocation>
    <subcellularLocation>
        <location evidence="9">Nucleus</location>
    </subcellularLocation>
</comment>
<dbReference type="PANTHER" id="PTHR10584:SF166">
    <property type="entry name" value="RIBOKINASE"/>
    <property type="match status" value="1"/>
</dbReference>
<keyword evidence="5 9" id="KW-0067">ATP-binding</keyword>
<dbReference type="UniPathway" id="UPA00916">
    <property type="reaction ID" value="UER00889"/>
</dbReference>
<feature type="binding site" evidence="9">
    <location>
        <position position="189"/>
    </location>
    <ligand>
        <name>ATP</name>
        <dbReference type="ChEBI" id="CHEBI:30616"/>
    </ligand>
</feature>
<feature type="binding site" evidence="9">
    <location>
        <position position="144"/>
    </location>
    <ligand>
        <name>substrate</name>
    </ligand>
</feature>
<comment type="activity regulation">
    <text evidence="9">Activated by a monovalent cation that binds near, but not in, the active site. The most likely occupant of the site in vivo is potassium. Ion binding induces a conformational change that may alter substrate affinity.</text>
</comment>
<dbReference type="GO" id="GO:0004747">
    <property type="term" value="F:ribokinase activity"/>
    <property type="evidence" value="ECO:0007669"/>
    <property type="project" value="UniProtKB-UniRule"/>
</dbReference>
<evidence type="ECO:0000259" key="11">
    <source>
        <dbReference type="Pfam" id="PF00294"/>
    </source>
</evidence>
<dbReference type="SUPFAM" id="SSF53613">
    <property type="entry name" value="Ribokinase-like"/>
    <property type="match status" value="1"/>
</dbReference>
<dbReference type="Pfam" id="PF00294">
    <property type="entry name" value="PfkB"/>
    <property type="match status" value="1"/>
</dbReference>
<comment type="pathway">
    <text evidence="9">Carbohydrate metabolism; D-ribose degradation; D-ribose 5-phosphate from beta-D-ribopyranose: step 2/2.</text>
</comment>
<reference evidence="12" key="1">
    <citation type="submission" date="2025-08" db="UniProtKB">
        <authorList>
            <consortium name="Ensembl"/>
        </authorList>
    </citation>
    <scope>IDENTIFICATION</scope>
</reference>
<keyword evidence="4 9" id="KW-0418">Kinase</keyword>
<dbReference type="Ensembl" id="ENSGMOT00000048115.1">
    <property type="protein sequence ID" value="ENSGMOP00000030984.1"/>
    <property type="gene ID" value="ENSGMOG00000001973.2"/>
</dbReference>
<dbReference type="PANTHER" id="PTHR10584">
    <property type="entry name" value="SUGAR KINASE"/>
    <property type="match status" value="1"/>
</dbReference>
<name>A0A8C5AFX2_GADMO</name>
<dbReference type="CDD" id="cd01174">
    <property type="entry name" value="ribokinase"/>
    <property type="match status" value="1"/>
</dbReference>
<evidence type="ECO:0000256" key="4">
    <source>
        <dbReference type="ARBA" id="ARBA00022777"/>
    </source>
</evidence>
<evidence type="ECO:0000256" key="2">
    <source>
        <dbReference type="ARBA" id="ARBA00022723"/>
    </source>
</evidence>
<dbReference type="InterPro" id="IPR011877">
    <property type="entry name" value="Ribokinase"/>
</dbReference>
<dbReference type="GO" id="GO:0046872">
    <property type="term" value="F:metal ion binding"/>
    <property type="evidence" value="ECO:0007669"/>
    <property type="project" value="UniProtKB-KW"/>
</dbReference>
<comment type="cofactor">
    <cofactor evidence="9">
        <name>Mg(2+)</name>
        <dbReference type="ChEBI" id="CHEBI:18420"/>
    </cofactor>
    <text evidence="9">Requires a divalent cation, most likely magnesium in vivo, as an electrophilic catalyst to aid phosphoryl group transfer. It is the chelate of the metal and the nucleotide that is the actual substrate.</text>
</comment>
<evidence type="ECO:0000256" key="8">
    <source>
        <dbReference type="ARBA" id="ARBA00023277"/>
    </source>
</evidence>
<dbReference type="InterPro" id="IPR011611">
    <property type="entry name" value="PfkB_dom"/>
</dbReference>
<keyword evidence="6 9" id="KW-0460">Magnesium</keyword>
<feature type="binding site" evidence="9">
    <location>
        <begin position="15"/>
        <end position="17"/>
    </location>
    <ligand>
        <name>substrate</name>
    </ligand>
</feature>
<dbReference type="GO" id="GO:0005634">
    <property type="term" value="C:nucleus"/>
    <property type="evidence" value="ECO:0007669"/>
    <property type="project" value="UniProtKB-SubCell"/>
</dbReference>
<feature type="binding site" evidence="9">
    <location>
        <begin position="225"/>
        <end position="230"/>
    </location>
    <ligand>
        <name>ATP</name>
        <dbReference type="ChEBI" id="CHEBI:30616"/>
    </ligand>
</feature>
<dbReference type="HAMAP" id="MF_01987">
    <property type="entry name" value="Ribokinase"/>
    <property type="match status" value="1"/>
</dbReference>
<evidence type="ECO:0000256" key="3">
    <source>
        <dbReference type="ARBA" id="ARBA00022741"/>
    </source>
</evidence>
<dbReference type="GO" id="GO:0005524">
    <property type="term" value="F:ATP binding"/>
    <property type="evidence" value="ECO:0007669"/>
    <property type="project" value="UniProtKB-UniRule"/>
</dbReference>
<dbReference type="Proteomes" id="UP000694546">
    <property type="component" value="Chromosome 5"/>
</dbReference>
<keyword evidence="9" id="KW-0963">Cytoplasm</keyword>
<evidence type="ECO:0000256" key="1">
    <source>
        <dbReference type="ARBA" id="ARBA00022679"/>
    </source>
</evidence>
<feature type="binding site" evidence="9">
    <location>
        <position position="345"/>
    </location>
    <ligand>
        <name>K(+)</name>
        <dbReference type="ChEBI" id="CHEBI:29103"/>
    </ligand>
</feature>
<organism evidence="12 13">
    <name type="scientific">Gadus morhua</name>
    <name type="common">Atlantic cod</name>
    <dbReference type="NCBI Taxonomy" id="8049"/>
    <lineage>
        <taxon>Eukaryota</taxon>
        <taxon>Metazoa</taxon>
        <taxon>Chordata</taxon>
        <taxon>Craniata</taxon>
        <taxon>Vertebrata</taxon>
        <taxon>Euteleostomi</taxon>
        <taxon>Actinopterygii</taxon>
        <taxon>Neopterygii</taxon>
        <taxon>Teleostei</taxon>
        <taxon>Neoteleostei</taxon>
        <taxon>Acanthomorphata</taxon>
        <taxon>Zeiogadaria</taxon>
        <taxon>Gadariae</taxon>
        <taxon>Gadiformes</taxon>
        <taxon>Gadoidei</taxon>
        <taxon>Gadidae</taxon>
        <taxon>Gadus</taxon>
    </lineage>
</organism>
<accession>A0A8C5AFX2</accession>
<dbReference type="EC" id="2.7.1.15" evidence="9"/>
<feature type="binding site" evidence="9">
    <location>
        <position position="259"/>
    </location>
    <ligand>
        <name>K(+)</name>
        <dbReference type="ChEBI" id="CHEBI:29103"/>
    </ligand>
</feature>
<dbReference type="GO" id="GO:0005829">
    <property type="term" value="C:cytosol"/>
    <property type="evidence" value="ECO:0007669"/>
    <property type="project" value="TreeGrafter"/>
</dbReference>
<keyword evidence="2 9" id="KW-0479">Metal-binding</keyword>
<comment type="function">
    <text evidence="9">Catalyzes the phosphorylation of ribose at O-5 in a reaction requiring ATP and magnesium. The resulting D-ribose-5-phosphate can then be used either for sythesis of nucleotides, histidine, and tryptophan, or as a component of the pentose phosphate pathway.</text>
</comment>
<dbReference type="AlphaFoldDB" id="A0A8C5AFX2"/>
<feature type="binding site" evidence="9">
    <location>
        <begin position="43"/>
        <end position="47"/>
    </location>
    <ligand>
        <name>substrate</name>
    </ligand>
</feature>
<sequence>MTEEGFDVAVVGSCMTDLVSQAPRLPKAGETIHGHRFFTGFGGKGANQCIQAAKLGARTAMVGKVGKDFFGDSYIQNFKDNGVNTACVFQAPDVATGAASIVVNDAGENAIVIVAGANLLLGAAELQASLPALSRTTVLLCQLEIRPECSLQALRTARQHNVKTIFNPAPAVPDLDPDFYTLSDVLCCNESEAELLTGSPVATVEDARRASGELLGRGCGAVLLTMGAQGCVVLEAKGAATHHVPAPAVTAVDTTISYHGSGEGFESDDSEGENQELAQIDRERRRNCGLTPLATSQQHNQGPLSPARLRRLRLLLDANLDRHSSEEELERISRIGEGRKWASALHQRHGDRHSSASSDEEVRDLCGAAGGGGAAGSGGTGVIGCVSPVNPANPSRPLVVVEQPGAHLAASPSPVLFSSSPPHSLMPPPLRFQLQVVQPVARPILLTHFDQSAAPYRRNRHGHAGEPRRPSLDLEKMQQKMLLKKNCGGKTRSIKIRVVSRSQIRLDASPASWRSTPLASKMRQDSRQHWMAASFFFPVWVTSATSCLPEASSTGSLEGTQYGHELLDEGTTTH</sequence>
<dbReference type="PRINTS" id="PR00990">
    <property type="entry name" value="RIBOKINASE"/>
</dbReference>